<dbReference type="AlphaFoldDB" id="A0A3S4W281"/>
<dbReference type="Proteomes" id="UP000028349">
    <property type="component" value="Unassembled WGS sequence"/>
</dbReference>
<evidence type="ECO:0000313" key="1">
    <source>
        <dbReference type="EMBL" id="KEY19552.1"/>
    </source>
</evidence>
<dbReference type="Proteomes" id="UP000270036">
    <property type="component" value="Chromosome"/>
</dbReference>
<protein>
    <submittedName>
        <fullName evidence="2">Uncharacterized protein</fullName>
    </submittedName>
</protein>
<organism evidence="2 4">
    <name type="scientific">Kaistella antarctica</name>
    <dbReference type="NCBI Taxonomy" id="266748"/>
    <lineage>
        <taxon>Bacteria</taxon>
        <taxon>Pseudomonadati</taxon>
        <taxon>Bacteroidota</taxon>
        <taxon>Flavobacteriia</taxon>
        <taxon>Flavobacteriales</taxon>
        <taxon>Weeksellaceae</taxon>
        <taxon>Chryseobacterium group</taxon>
        <taxon>Kaistella</taxon>
    </lineage>
</organism>
<evidence type="ECO:0000313" key="4">
    <source>
        <dbReference type="Proteomes" id="UP000270036"/>
    </source>
</evidence>
<name>A0A3S4W281_9FLAO</name>
<accession>A0A3S4W281</accession>
<gene>
    <name evidence="1" type="ORF">HY04_14265</name>
    <name evidence="2" type="ORF">NCTC13489_00726</name>
</gene>
<dbReference type="EMBL" id="JPEP01000002">
    <property type="protein sequence ID" value="KEY19552.1"/>
    <property type="molecule type" value="Genomic_DNA"/>
</dbReference>
<sequence length="82" mass="9308">MRTQNIFIIEPNSSEQADALKAFIKALKMKFVISESNVLEIGNPFTLSEDQKQILDSQDNILPEDCVDAFNSLEELKKEYGL</sequence>
<evidence type="ECO:0000313" key="3">
    <source>
        <dbReference type="Proteomes" id="UP000028349"/>
    </source>
</evidence>
<keyword evidence="3" id="KW-1185">Reference proteome</keyword>
<dbReference type="EMBL" id="LR134441">
    <property type="protein sequence ID" value="VEH97151.1"/>
    <property type="molecule type" value="Genomic_DNA"/>
</dbReference>
<dbReference type="STRING" id="266748.HY04_14265"/>
<reference evidence="1 3" key="1">
    <citation type="submission" date="2014-07" db="EMBL/GenBank/DDBJ databases">
        <authorList>
            <person name="Pisani N.G."/>
            <person name="Newman J.D."/>
        </authorList>
    </citation>
    <scope>NUCLEOTIDE SEQUENCE [LARGE SCALE GENOMIC DNA]</scope>
    <source>
        <strain evidence="1 3">LMG 24720</strain>
    </source>
</reference>
<dbReference type="KEGG" id="cant:NCTC13489_00726"/>
<evidence type="ECO:0000313" key="2">
    <source>
        <dbReference type="EMBL" id="VEH97151.1"/>
    </source>
</evidence>
<dbReference type="Pfam" id="PF10884">
    <property type="entry name" value="DUF2683"/>
    <property type="match status" value="1"/>
</dbReference>
<dbReference type="RefSeq" id="WP_034720766.1">
    <property type="nucleotide sequence ID" value="NZ_FOIX01000003.1"/>
</dbReference>
<proteinExistence type="predicted"/>
<dbReference type="OrthoDB" id="798979at2"/>
<reference evidence="2 4" key="2">
    <citation type="submission" date="2018-12" db="EMBL/GenBank/DDBJ databases">
        <authorList>
            <consortium name="Pathogen Informatics"/>
        </authorList>
    </citation>
    <scope>NUCLEOTIDE SEQUENCE [LARGE SCALE GENOMIC DNA]</scope>
    <source>
        <strain evidence="2 4">NCTC13489</strain>
    </source>
</reference>
<dbReference type="InterPro" id="IPR020271">
    <property type="entry name" value="Uncharacterised_MJ1172"/>
</dbReference>